<evidence type="ECO:0008006" key="5">
    <source>
        <dbReference type="Google" id="ProtNLM"/>
    </source>
</evidence>
<dbReference type="OrthoDB" id="10004862at2759"/>
<evidence type="ECO:0000256" key="1">
    <source>
        <dbReference type="ARBA" id="ARBA00023002"/>
    </source>
</evidence>
<dbReference type="GO" id="GO:0016491">
    <property type="term" value="F:oxidoreductase activity"/>
    <property type="evidence" value="ECO:0007669"/>
    <property type="project" value="UniProtKB-KW"/>
</dbReference>
<sequence length="525" mass="57920">MAAIDEKYFPVPSSGANNNSLAPRIWPGISPESINTLRKALTENQKKHHVFFNFRGFHNHIPHTLLTLWALGADAAILQKTNEENSKDQRDAFISPNPITKDNWKDYLGDEKCVSSLQSLFLGRFSQLRSYYQGYLEFFKSEVTEKDFGTILEEYVFSSGANFGAGDKNPGMLNRFFAGLFHPLIHTGLGVEFGLPGTFAEGLAQTAVHKAESPELFPSSLFNDASKAESLASQFANKVGLGDKGEAGKDIHAFTVLARVLANPALAPVELKNPMGFYKENLVNSGETIKKYVDEWIVGEENLQEKVKELIWICSLIYGVGGFEGSDKPFNADFFTMHFVTASIFISSIFSILKPSSQVLLLKGYLAITLVWYIARHRYPIDIPRFFNDSSLLHPAPPGAHPTPHAAAYPSPTSSQAITPEPWLAIIQSTLTHPDDHISKLQRALSEFSSRFGGIAKGVFSNTELKDADLIDGTLFLRAAGLTTARLGWVREGQPPLGADSPVPVVWDRRGLSLPPPSELRPSRK</sequence>
<keyword evidence="4" id="KW-1185">Reference proteome</keyword>
<dbReference type="STRING" id="93625.A0A409XDN4"/>
<reference evidence="3 4" key="1">
    <citation type="journal article" date="2018" name="Evol. Lett.">
        <title>Horizontal gene cluster transfer increased hallucinogenic mushroom diversity.</title>
        <authorList>
            <person name="Reynolds H.T."/>
            <person name="Vijayakumar V."/>
            <person name="Gluck-Thaler E."/>
            <person name="Korotkin H.B."/>
            <person name="Matheny P.B."/>
            <person name="Slot J.C."/>
        </authorList>
    </citation>
    <scope>NUCLEOTIDE SEQUENCE [LARGE SCALE GENOMIC DNA]</scope>
    <source>
        <strain evidence="3 4">2631</strain>
    </source>
</reference>
<comment type="caution">
    <text evidence="3">The sequence shown here is derived from an EMBL/GenBank/DDBJ whole genome shotgun (WGS) entry which is preliminary data.</text>
</comment>
<dbReference type="InterPro" id="IPR025337">
    <property type="entry name" value="Questin_oxidase-like"/>
</dbReference>
<gene>
    <name evidence="3" type="ORF">CVT25_009127</name>
</gene>
<protein>
    <recommendedName>
        <fullName evidence="5">Oxidoreductase AflY</fullName>
    </recommendedName>
</protein>
<dbReference type="AlphaFoldDB" id="A0A409XDN4"/>
<proteinExistence type="predicted"/>
<dbReference type="PANTHER" id="PTHR35870:SF1">
    <property type="entry name" value="PROTEIN, PUTATIVE (AFU_ORTHOLOGUE AFUA_5G03330)-RELATED"/>
    <property type="match status" value="1"/>
</dbReference>
<dbReference type="EMBL" id="NHYD01001992">
    <property type="protein sequence ID" value="PPQ88892.1"/>
    <property type="molecule type" value="Genomic_DNA"/>
</dbReference>
<evidence type="ECO:0000256" key="2">
    <source>
        <dbReference type="SAM" id="MobiDB-lite"/>
    </source>
</evidence>
<dbReference type="Proteomes" id="UP000283269">
    <property type="component" value="Unassembled WGS sequence"/>
</dbReference>
<evidence type="ECO:0000313" key="4">
    <source>
        <dbReference type="Proteomes" id="UP000283269"/>
    </source>
</evidence>
<dbReference type="Pfam" id="PF14027">
    <property type="entry name" value="Questin_oxidase"/>
    <property type="match status" value="1"/>
</dbReference>
<name>A0A409XDN4_PSICY</name>
<dbReference type="InParanoid" id="A0A409XDN4"/>
<evidence type="ECO:0000313" key="3">
    <source>
        <dbReference type="EMBL" id="PPQ88892.1"/>
    </source>
</evidence>
<keyword evidence="1" id="KW-0560">Oxidoreductase</keyword>
<dbReference type="PANTHER" id="PTHR35870">
    <property type="entry name" value="PROTEIN, PUTATIVE (AFU_ORTHOLOGUE AFUA_5G03330)-RELATED"/>
    <property type="match status" value="1"/>
</dbReference>
<accession>A0A409XDN4</accession>
<organism evidence="3 4">
    <name type="scientific">Psilocybe cyanescens</name>
    <dbReference type="NCBI Taxonomy" id="93625"/>
    <lineage>
        <taxon>Eukaryota</taxon>
        <taxon>Fungi</taxon>
        <taxon>Dikarya</taxon>
        <taxon>Basidiomycota</taxon>
        <taxon>Agaricomycotina</taxon>
        <taxon>Agaricomycetes</taxon>
        <taxon>Agaricomycetidae</taxon>
        <taxon>Agaricales</taxon>
        <taxon>Agaricineae</taxon>
        <taxon>Strophariaceae</taxon>
        <taxon>Psilocybe</taxon>
    </lineage>
</organism>
<feature type="region of interest" description="Disordered" evidence="2">
    <location>
        <begin position="498"/>
        <end position="525"/>
    </location>
</feature>